<protein>
    <submittedName>
        <fullName evidence="1">Uncharacterized protein</fullName>
    </submittedName>
</protein>
<dbReference type="Proteomes" id="UP000694044">
    <property type="component" value="Unassembled WGS sequence"/>
</dbReference>
<dbReference type="EMBL" id="JAGDFM010000021">
    <property type="protein sequence ID" value="KAG7391384.1"/>
    <property type="molecule type" value="Genomic_DNA"/>
</dbReference>
<comment type="caution">
    <text evidence="1">The sequence shown here is derived from an EMBL/GenBank/DDBJ whole genome shotgun (WGS) entry which is preliminary data.</text>
</comment>
<evidence type="ECO:0000313" key="1">
    <source>
        <dbReference type="EMBL" id="KAG7391384.1"/>
    </source>
</evidence>
<name>A0A8T1WGE4_9STRA</name>
<reference evidence="1" key="1">
    <citation type="submission" date="2021-02" db="EMBL/GenBank/DDBJ databases">
        <authorList>
            <person name="Palmer J.M."/>
        </authorList>
    </citation>
    <scope>NUCLEOTIDE SEQUENCE</scope>
    <source>
        <strain evidence="1">SCRP734</strain>
    </source>
</reference>
<gene>
    <name evidence="1" type="ORF">PHYPSEUDO_004919</name>
</gene>
<proteinExistence type="predicted"/>
<dbReference type="AlphaFoldDB" id="A0A8T1WGE4"/>
<accession>A0A8T1WGE4</accession>
<sequence>MEERSKRILVDFRLQAGNTTLDWTELVFSDDDFGAIHDAFQLLCSDVRAEEYERPAEEARRLRDRARHQRAAEVPEEVRMREAAEAGLGLAERAHTRRTAEDALERARRTTIQVAEGQRLARAEQALLVEQCAHGVDDVQREVDALRRDLLALVAQTTAARTSLRAGLESLATSVRDQIRSLARVFVAQTNRATNASRPCMPYTGNSH</sequence>
<keyword evidence="2" id="KW-1185">Reference proteome</keyword>
<organism evidence="1 2">
    <name type="scientific">Phytophthora pseudosyringae</name>
    <dbReference type="NCBI Taxonomy" id="221518"/>
    <lineage>
        <taxon>Eukaryota</taxon>
        <taxon>Sar</taxon>
        <taxon>Stramenopiles</taxon>
        <taxon>Oomycota</taxon>
        <taxon>Peronosporomycetes</taxon>
        <taxon>Peronosporales</taxon>
        <taxon>Peronosporaceae</taxon>
        <taxon>Phytophthora</taxon>
    </lineage>
</organism>
<evidence type="ECO:0000313" key="2">
    <source>
        <dbReference type="Proteomes" id="UP000694044"/>
    </source>
</evidence>